<evidence type="ECO:0000313" key="2">
    <source>
        <dbReference type="Proteomes" id="UP000283269"/>
    </source>
</evidence>
<comment type="caution">
    <text evidence="1">The sequence shown here is derived from an EMBL/GenBank/DDBJ whole genome shotgun (WGS) entry which is preliminary data.</text>
</comment>
<gene>
    <name evidence="1" type="ORF">CVT25_000377</name>
</gene>
<dbReference type="Proteomes" id="UP000283269">
    <property type="component" value="Unassembled WGS sequence"/>
</dbReference>
<dbReference type="STRING" id="93625.A0A409XEW9"/>
<reference evidence="1 2" key="1">
    <citation type="journal article" date="2018" name="Evol. Lett.">
        <title>Horizontal gene cluster transfer increased hallucinogenic mushroom diversity.</title>
        <authorList>
            <person name="Reynolds H.T."/>
            <person name="Vijayakumar V."/>
            <person name="Gluck-Thaler E."/>
            <person name="Korotkin H.B."/>
            <person name="Matheny P.B."/>
            <person name="Slot J.C."/>
        </authorList>
    </citation>
    <scope>NUCLEOTIDE SEQUENCE [LARGE SCALE GENOMIC DNA]</scope>
    <source>
        <strain evidence="1 2">2631</strain>
    </source>
</reference>
<dbReference type="EMBL" id="NHYD01001907">
    <property type="protein sequence ID" value="PPQ89310.1"/>
    <property type="molecule type" value="Genomic_DNA"/>
</dbReference>
<dbReference type="AlphaFoldDB" id="A0A409XEW9"/>
<accession>A0A409XEW9</accession>
<sequence>MSLEGFPGYTTFASCSTSASTLKCIPWDTVPTFKIALPQQNDSYEAQFVKNISQSSVFSRIKYLAVSTMCFIDPAFTFFKSLEGLAMIAVINHPFTPFAHSRADFEMVLNNLDTTGNGKCLKTFRIMVEDGLDPTHFE</sequence>
<protein>
    <submittedName>
        <fullName evidence="1">Uncharacterized protein</fullName>
    </submittedName>
</protein>
<proteinExistence type="predicted"/>
<keyword evidence="2" id="KW-1185">Reference proteome</keyword>
<name>A0A409XEW9_PSICY</name>
<dbReference type="InParanoid" id="A0A409XEW9"/>
<organism evidence="1 2">
    <name type="scientific">Psilocybe cyanescens</name>
    <dbReference type="NCBI Taxonomy" id="93625"/>
    <lineage>
        <taxon>Eukaryota</taxon>
        <taxon>Fungi</taxon>
        <taxon>Dikarya</taxon>
        <taxon>Basidiomycota</taxon>
        <taxon>Agaricomycotina</taxon>
        <taxon>Agaricomycetes</taxon>
        <taxon>Agaricomycetidae</taxon>
        <taxon>Agaricales</taxon>
        <taxon>Agaricineae</taxon>
        <taxon>Strophariaceae</taxon>
        <taxon>Psilocybe</taxon>
    </lineage>
</organism>
<evidence type="ECO:0000313" key="1">
    <source>
        <dbReference type="EMBL" id="PPQ89310.1"/>
    </source>
</evidence>